<dbReference type="GO" id="GO:0015768">
    <property type="term" value="P:maltose transport"/>
    <property type="evidence" value="ECO:0007669"/>
    <property type="project" value="TreeGrafter"/>
</dbReference>
<feature type="transmembrane region" description="Helical" evidence="9">
    <location>
        <begin position="526"/>
        <end position="546"/>
    </location>
</feature>
<dbReference type="EMBL" id="CP042467">
    <property type="protein sequence ID" value="QED30357.1"/>
    <property type="molecule type" value="Genomic_DNA"/>
</dbReference>
<dbReference type="InterPro" id="IPR000515">
    <property type="entry name" value="MetI-like"/>
</dbReference>
<dbReference type="PANTHER" id="PTHR30061">
    <property type="entry name" value="MALTOSE-BINDING PERIPLASMIC PROTEIN"/>
    <property type="match status" value="1"/>
</dbReference>
<dbReference type="GO" id="GO:0042956">
    <property type="term" value="P:maltodextrin transmembrane transport"/>
    <property type="evidence" value="ECO:0007669"/>
    <property type="project" value="TreeGrafter"/>
</dbReference>
<feature type="transmembrane region" description="Helical" evidence="9">
    <location>
        <begin position="429"/>
        <end position="448"/>
    </location>
</feature>
<dbReference type="CDD" id="cd06261">
    <property type="entry name" value="TM_PBP2"/>
    <property type="match status" value="1"/>
</dbReference>
<evidence type="ECO:0000256" key="5">
    <source>
        <dbReference type="ARBA" id="ARBA00022692"/>
    </source>
</evidence>
<evidence type="ECO:0000313" key="11">
    <source>
        <dbReference type="EMBL" id="QED30357.1"/>
    </source>
</evidence>
<sequence>MAFLLTFLVSSTAWAELIIWHAYRGAEEEALKEVVKAWNAQNAEDPARLLAVPYDAFANKLTSAIPRGNGPDVFIAAHERVGDWSRSGLLEPLSGDIKWETYHPITVDALTVDGTRFAVPLAYKSVVLFYNLDLIAQAPKDTDELIARAREHTGNGSYGLAYQAGNFYMHAPWLFGFGGEIFDEKGDVNLANANNVASVEFARSLVQDLKIVPEESTGALVTQLFNEGKAAFVINGPWFLGEIAEGVNYAMAPLPTISATGNPAKPFLTVDAAFVSKYGTQKETAANFAVFMAEHSQAVTRATSGLQPVATLSAYEAPEVQALSDLKVFRQQLDASVPMPNNPKMRAVWEPAETALRQVMRGAATPDEALKAADRRVTIFTRESPPPANPIPTIIFMSLVLMGVLGWTLKNLDPKRTYAAARKNKAAYLYVAPAMVAMLVLVVTPFLVGSAVSLFSHVQGEFTFVGLANFWSILTSKEFGITDPLSFYYTLAVTVLWTVLNVFLHVTIGLGMALMLRNPWLRLKGVYRVLLIVPWAVPNYITALIWRGMFHKQFGAINGILGWFGVEPVSWFSQFATSFAANLATNVWLGFPFMMVVTLGALQAIPKDLEEAAEVDGASRWQRFRHITLPLLRPALVPAIVLGTVWTFNAFNVIYLVSMGEPDGATEILISEAYKWAFARQEQYGYASAYAVLIFLVLLFYSAFTGQLKTDD</sequence>
<dbReference type="SUPFAM" id="SSF53850">
    <property type="entry name" value="Periplasmic binding protein-like II"/>
    <property type="match status" value="1"/>
</dbReference>
<feature type="transmembrane region" description="Helical" evidence="9">
    <location>
        <begin position="486"/>
        <end position="514"/>
    </location>
</feature>
<accession>A0A5B8XYW2</accession>
<gene>
    <name evidence="11" type="ORF">FRD01_17270</name>
</gene>
<dbReference type="Proteomes" id="UP000321595">
    <property type="component" value="Chromosome"/>
</dbReference>
<evidence type="ECO:0000256" key="9">
    <source>
        <dbReference type="RuleBase" id="RU363032"/>
    </source>
</evidence>
<evidence type="ECO:0000256" key="2">
    <source>
        <dbReference type="ARBA" id="ARBA00008520"/>
    </source>
</evidence>
<evidence type="ECO:0000256" key="6">
    <source>
        <dbReference type="ARBA" id="ARBA00022729"/>
    </source>
</evidence>
<feature type="transmembrane region" description="Helical" evidence="9">
    <location>
        <begin position="579"/>
        <end position="602"/>
    </location>
</feature>
<dbReference type="PRINTS" id="PR00181">
    <property type="entry name" value="MALTOSEBP"/>
</dbReference>
<feature type="transmembrane region" description="Helical" evidence="9">
    <location>
        <begin position="684"/>
        <end position="704"/>
    </location>
</feature>
<keyword evidence="4" id="KW-0762">Sugar transport</keyword>
<keyword evidence="3 9" id="KW-0813">Transport</keyword>
<dbReference type="GO" id="GO:0055052">
    <property type="term" value="C:ATP-binding cassette (ABC) transporter complex, substrate-binding subunit-containing"/>
    <property type="evidence" value="ECO:0007669"/>
    <property type="project" value="TreeGrafter"/>
</dbReference>
<dbReference type="PROSITE" id="PS50928">
    <property type="entry name" value="ABC_TM1"/>
    <property type="match status" value="1"/>
</dbReference>
<evidence type="ECO:0000256" key="8">
    <source>
        <dbReference type="ARBA" id="ARBA00023136"/>
    </source>
</evidence>
<organism evidence="11 12">
    <name type="scientific">Microvenator marinus</name>
    <dbReference type="NCBI Taxonomy" id="2600177"/>
    <lineage>
        <taxon>Bacteria</taxon>
        <taxon>Deltaproteobacteria</taxon>
        <taxon>Bradymonadales</taxon>
        <taxon>Microvenatoraceae</taxon>
        <taxon>Microvenator</taxon>
    </lineage>
</organism>
<protein>
    <submittedName>
        <fullName evidence="11">Extracellular solute-binding protein</fullName>
    </submittedName>
</protein>
<dbReference type="AlphaFoldDB" id="A0A5B8XYW2"/>
<feature type="transmembrane region" description="Helical" evidence="9">
    <location>
        <begin position="553"/>
        <end position="573"/>
    </location>
</feature>
<evidence type="ECO:0000256" key="1">
    <source>
        <dbReference type="ARBA" id="ARBA00004141"/>
    </source>
</evidence>
<dbReference type="Pfam" id="PF01547">
    <property type="entry name" value="SBP_bac_1"/>
    <property type="match status" value="1"/>
</dbReference>
<feature type="domain" description="ABC transmembrane type-1" evidence="10">
    <location>
        <begin position="491"/>
        <end position="705"/>
    </location>
</feature>
<dbReference type="KEGG" id="bbae:FRD01_17270"/>
<dbReference type="Pfam" id="PF00528">
    <property type="entry name" value="BPD_transp_1"/>
    <property type="match status" value="1"/>
</dbReference>
<comment type="similarity">
    <text evidence="2">Belongs to the bacterial solute-binding protein 1 family.</text>
</comment>
<dbReference type="Gene3D" id="3.40.190.10">
    <property type="entry name" value="Periplasmic binding protein-like II"/>
    <property type="match status" value="2"/>
</dbReference>
<keyword evidence="8 9" id="KW-0472">Membrane</keyword>
<comment type="subcellular location">
    <subcellularLocation>
        <location evidence="9">Cell membrane</location>
        <topology evidence="9">Multi-pass membrane protein</topology>
    </subcellularLocation>
    <subcellularLocation>
        <location evidence="1">Membrane</location>
        <topology evidence="1">Multi-pass membrane protein</topology>
    </subcellularLocation>
</comment>
<comment type="similarity">
    <text evidence="9">Belongs to the binding-protein-dependent transport system permease family.</text>
</comment>
<dbReference type="PANTHER" id="PTHR30061:SF50">
    <property type="entry name" value="MALTOSE_MALTODEXTRIN-BINDING PERIPLASMIC PROTEIN"/>
    <property type="match status" value="1"/>
</dbReference>
<feature type="transmembrane region" description="Helical" evidence="9">
    <location>
        <begin position="635"/>
        <end position="657"/>
    </location>
</feature>
<evidence type="ECO:0000259" key="10">
    <source>
        <dbReference type="PROSITE" id="PS50928"/>
    </source>
</evidence>
<evidence type="ECO:0000256" key="3">
    <source>
        <dbReference type="ARBA" id="ARBA00022448"/>
    </source>
</evidence>
<dbReference type="InterPro" id="IPR006060">
    <property type="entry name" value="Maltose/Cyclodextrin-bd"/>
</dbReference>
<dbReference type="OrthoDB" id="9766758at2"/>
<keyword evidence="12" id="KW-1185">Reference proteome</keyword>
<evidence type="ECO:0000313" key="12">
    <source>
        <dbReference type="Proteomes" id="UP000321595"/>
    </source>
</evidence>
<evidence type="ECO:0000256" key="7">
    <source>
        <dbReference type="ARBA" id="ARBA00022989"/>
    </source>
</evidence>
<feature type="transmembrane region" description="Helical" evidence="9">
    <location>
        <begin position="391"/>
        <end position="409"/>
    </location>
</feature>
<keyword evidence="5 9" id="KW-0812">Transmembrane</keyword>
<evidence type="ECO:0000256" key="4">
    <source>
        <dbReference type="ARBA" id="ARBA00022597"/>
    </source>
</evidence>
<keyword evidence="6" id="KW-0732">Signal</keyword>
<proteinExistence type="inferred from homology"/>
<dbReference type="GO" id="GO:1901982">
    <property type="term" value="F:maltose binding"/>
    <property type="evidence" value="ECO:0007669"/>
    <property type="project" value="TreeGrafter"/>
</dbReference>
<dbReference type="GO" id="GO:0015144">
    <property type="term" value="F:carbohydrate transmembrane transporter activity"/>
    <property type="evidence" value="ECO:0007669"/>
    <property type="project" value="InterPro"/>
</dbReference>
<reference evidence="11 12" key="1">
    <citation type="submission" date="2019-08" db="EMBL/GenBank/DDBJ databases">
        <authorList>
            <person name="Liang Q."/>
        </authorList>
    </citation>
    <scope>NUCLEOTIDE SEQUENCE [LARGE SCALE GENOMIC DNA]</scope>
    <source>
        <strain evidence="11 12">V1718</strain>
    </source>
</reference>
<dbReference type="InterPro" id="IPR006059">
    <property type="entry name" value="SBP"/>
</dbReference>
<dbReference type="Gene3D" id="1.10.3720.10">
    <property type="entry name" value="MetI-like"/>
    <property type="match status" value="1"/>
</dbReference>
<name>A0A5B8XYW2_9DELT</name>
<dbReference type="SUPFAM" id="SSF161098">
    <property type="entry name" value="MetI-like"/>
    <property type="match status" value="1"/>
</dbReference>
<dbReference type="InterPro" id="IPR035906">
    <property type="entry name" value="MetI-like_sf"/>
</dbReference>
<keyword evidence="7 9" id="KW-1133">Transmembrane helix</keyword>